<name>A0AAV4PJ04_9ARAC</name>
<dbReference type="EMBL" id="BPLQ01003002">
    <property type="protein sequence ID" value="GIX97089.1"/>
    <property type="molecule type" value="Genomic_DNA"/>
</dbReference>
<sequence length="121" mass="13688">MGHLPSLQWDVYLQCNEVPTFNAIESSFNTMGCQYNGMSFFHTMGPLMMKVGGEILLYNRLDMQIIDSKADFTRRSCRGHSTGNNRDSILLRDCPGNADRRSAAWPVVNHAFKLLCPDARD</sequence>
<dbReference type="Proteomes" id="UP001054837">
    <property type="component" value="Unassembled WGS sequence"/>
</dbReference>
<proteinExistence type="predicted"/>
<keyword evidence="2" id="KW-1185">Reference proteome</keyword>
<evidence type="ECO:0000313" key="2">
    <source>
        <dbReference type="Proteomes" id="UP001054837"/>
    </source>
</evidence>
<accession>A0AAV4PJ04</accession>
<organism evidence="1 2">
    <name type="scientific">Caerostris darwini</name>
    <dbReference type="NCBI Taxonomy" id="1538125"/>
    <lineage>
        <taxon>Eukaryota</taxon>
        <taxon>Metazoa</taxon>
        <taxon>Ecdysozoa</taxon>
        <taxon>Arthropoda</taxon>
        <taxon>Chelicerata</taxon>
        <taxon>Arachnida</taxon>
        <taxon>Araneae</taxon>
        <taxon>Araneomorphae</taxon>
        <taxon>Entelegynae</taxon>
        <taxon>Araneoidea</taxon>
        <taxon>Araneidae</taxon>
        <taxon>Caerostris</taxon>
    </lineage>
</organism>
<protein>
    <submittedName>
        <fullName evidence="1">Uncharacterized protein</fullName>
    </submittedName>
</protein>
<comment type="caution">
    <text evidence="1">The sequence shown here is derived from an EMBL/GenBank/DDBJ whole genome shotgun (WGS) entry which is preliminary data.</text>
</comment>
<dbReference type="AlphaFoldDB" id="A0AAV4PJ04"/>
<reference evidence="1 2" key="1">
    <citation type="submission" date="2021-06" db="EMBL/GenBank/DDBJ databases">
        <title>Caerostris darwini draft genome.</title>
        <authorList>
            <person name="Kono N."/>
            <person name="Arakawa K."/>
        </authorList>
    </citation>
    <scope>NUCLEOTIDE SEQUENCE [LARGE SCALE GENOMIC DNA]</scope>
</reference>
<evidence type="ECO:0000313" key="1">
    <source>
        <dbReference type="EMBL" id="GIX97089.1"/>
    </source>
</evidence>
<gene>
    <name evidence="1" type="ORF">CDAR_95391</name>
</gene>